<dbReference type="InterPro" id="IPR049039">
    <property type="entry name" value="RMD1-3_a_helical_rpt"/>
</dbReference>
<comment type="subunit">
    <text evidence="2">Interacts with microtubules.</text>
</comment>
<evidence type="ECO:0000256" key="5">
    <source>
        <dbReference type="ARBA" id="ARBA00022803"/>
    </source>
</evidence>
<evidence type="ECO:0000256" key="8">
    <source>
        <dbReference type="ARBA" id="ARBA00041958"/>
    </source>
</evidence>
<accession>A0A2H3P6D6</accession>
<evidence type="ECO:0000256" key="6">
    <source>
        <dbReference type="ARBA" id="ARBA00023212"/>
    </source>
</evidence>
<dbReference type="Gene3D" id="1.25.40.10">
    <property type="entry name" value="Tetratricopeptide repeat domain"/>
    <property type="match status" value="1"/>
</dbReference>
<dbReference type="Proteomes" id="UP000221024">
    <property type="component" value="Unassembled WGS sequence"/>
</dbReference>
<reference evidence="11 12" key="1">
    <citation type="submission" date="2017-10" db="EMBL/GenBank/DDBJ databases">
        <title>Draft genome of Longimonas halophila.</title>
        <authorList>
            <person name="Goh K.M."/>
            <person name="Shamsir M.S."/>
            <person name="Lim S.W."/>
        </authorList>
    </citation>
    <scope>NUCLEOTIDE SEQUENCE [LARGE SCALE GENOMIC DNA]</scope>
    <source>
        <strain evidence="11 12">KCTC 42399</strain>
    </source>
</reference>
<evidence type="ECO:0000256" key="3">
    <source>
        <dbReference type="ARBA" id="ARBA00022490"/>
    </source>
</evidence>
<comment type="caution">
    <text evidence="11">The sequence shown here is derived from an EMBL/GenBank/DDBJ whole genome shotgun (WGS) entry which is preliminary data.</text>
</comment>
<evidence type="ECO:0000256" key="7">
    <source>
        <dbReference type="ARBA" id="ARBA00039966"/>
    </source>
</evidence>
<keyword evidence="10" id="KW-0732">Signal</keyword>
<feature type="signal peptide" evidence="10">
    <location>
        <begin position="1"/>
        <end position="27"/>
    </location>
</feature>
<evidence type="ECO:0000256" key="10">
    <source>
        <dbReference type="SAM" id="SignalP"/>
    </source>
</evidence>
<keyword evidence="5" id="KW-0802">TPR repeat</keyword>
<evidence type="ECO:0000313" key="12">
    <source>
        <dbReference type="Proteomes" id="UP000221024"/>
    </source>
</evidence>
<dbReference type="InterPro" id="IPR011990">
    <property type="entry name" value="TPR-like_helical_dom_sf"/>
</dbReference>
<sequence>MRRPSTATYVPVLLAVLLGIWAVPALAQGASGTDRAPETIASTPLPSDSIDARLEALEDERQTSDFRRIMQELEALAEEHPDHGGILWRLARTRTDVAEHTADEGQRKALCEKALAEATRAVDLIPSSSNAHLTKAVAAGRLAIISDTRRQVELSRTVREYADQAIALNPENDLAYHVRGRWHYEVAGLGFFARRIVDLVYGGLPNASYEDAESDYRTALALEERVVHHVELARTLLETGHSNQARTHLRRAIALPQQDVTDPHHKERARSLLQETSS</sequence>
<dbReference type="GO" id="GO:0008017">
    <property type="term" value="F:microtubule binding"/>
    <property type="evidence" value="ECO:0007669"/>
    <property type="project" value="TreeGrafter"/>
</dbReference>
<evidence type="ECO:0000256" key="4">
    <source>
        <dbReference type="ARBA" id="ARBA00022737"/>
    </source>
</evidence>
<dbReference type="PANTHER" id="PTHR16056:SF16">
    <property type="entry name" value="REGULATOR OF MICROTUBULE DYNAMICS PROTEIN 1"/>
    <property type="match status" value="1"/>
</dbReference>
<keyword evidence="6" id="KW-0206">Cytoskeleton</keyword>
<dbReference type="GO" id="GO:0097431">
    <property type="term" value="C:mitotic spindle pole"/>
    <property type="evidence" value="ECO:0007669"/>
    <property type="project" value="TreeGrafter"/>
</dbReference>
<dbReference type="GO" id="GO:0005737">
    <property type="term" value="C:cytoplasm"/>
    <property type="evidence" value="ECO:0007669"/>
    <property type="project" value="TreeGrafter"/>
</dbReference>
<feature type="chain" id="PRO_5013642067" description="Regulator of microtubule dynamics protein 1" evidence="10">
    <location>
        <begin position="28"/>
        <end position="278"/>
    </location>
</feature>
<proteinExistence type="predicted"/>
<evidence type="ECO:0000256" key="1">
    <source>
        <dbReference type="ARBA" id="ARBA00004245"/>
    </source>
</evidence>
<protein>
    <recommendedName>
        <fullName evidence="7">Regulator of microtubule dynamics protein 1</fullName>
    </recommendedName>
    <alternativeName>
        <fullName evidence="8">Protein FAM82B</fullName>
    </alternativeName>
</protein>
<comment type="subcellular location">
    <subcellularLocation>
        <location evidence="1">Cytoplasm</location>
        <location evidence="1">Cytoskeleton</location>
    </subcellularLocation>
</comment>
<organism evidence="11 12">
    <name type="scientific">Longimonas halophila</name>
    <dbReference type="NCBI Taxonomy" id="1469170"/>
    <lineage>
        <taxon>Bacteria</taxon>
        <taxon>Pseudomonadati</taxon>
        <taxon>Rhodothermota</taxon>
        <taxon>Rhodothermia</taxon>
        <taxon>Rhodothermales</taxon>
        <taxon>Salisaetaceae</taxon>
        <taxon>Longimonas</taxon>
    </lineage>
</organism>
<dbReference type="RefSeq" id="WP_098062448.1">
    <property type="nucleotide sequence ID" value="NZ_PDEP01000008.1"/>
</dbReference>
<dbReference type="EMBL" id="PDEP01000008">
    <property type="protein sequence ID" value="PEN06555.1"/>
    <property type="molecule type" value="Genomic_DNA"/>
</dbReference>
<evidence type="ECO:0000256" key="2">
    <source>
        <dbReference type="ARBA" id="ARBA00011375"/>
    </source>
</evidence>
<dbReference type="Pfam" id="PF21033">
    <property type="entry name" value="RMD1-3"/>
    <property type="match status" value="1"/>
</dbReference>
<keyword evidence="3" id="KW-0963">Cytoplasm</keyword>
<feature type="region of interest" description="Disordered" evidence="9">
    <location>
        <begin position="257"/>
        <end position="278"/>
    </location>
</feature>
<evidence type="ECO:0000313" key="11">
    <source>
        <dbReference type="EMBL" id="PEN06555.1"/>
    </source>
</evidence>
<dbReference type="SUPFAM" id="SSF48452">
    <property type="entry name" value="TPR-like"/>
    <property type="match status" value="1"/>
</dbReference>
<gene>
    <name evidence="11" type="ORF">CRI93_09760</name>
</gene>
<dbReference type="AlphaFoldDB" id="A0A2H3P6D6"/>
<dbReference type="GO" id="GO:0005876">
    <property type="term" value="C:spindle microtubule"/>
    <property type="evidence" value="ECO:0007669"/>
    <property type="project" value="TreeGrafter"/>
</dbReference>
<keyword evidence="4" id="KW-0677">Repeat</keyword>
<dbReference type="OrthoDB" id="9813878at2"/>
<dbReference type="PANTHER" id="PTHR16056">
    <property type="entry name" value="REGULATOR OF MICROTUBULE DYNAMICS PROTEIN"/>
    <property type="match status" value="1"/>
</dbReference>
<name>A0A2H3P6D6_9BACT</name>
<evidence type="ECO:0000256" key="9">
    <source>
        <dbReference type="SAM" id="MobiDB-lite"/>
    </source>
</evidence>
<keyword evidence="12" id="KW-1185">Reference proteome</keyword>